<dbReference type="PRINTS" id="PR00742">
    <property type="entry name" value="GLHYDRLASE35"/>
</dbReference>
<dbReference type="GO" id="GO:0005975">
    <property type="term" value="P:carbohydrate metabolic process"/>
    <property type="evidence" value="ECO:0007669"/>
    <property type="project" value="InterPro"/>
</dbReference>
<dbReference type="GO" id="GO:0004553">
    <property type="term" value="F:hydrolase activity, hydrolyzing O-glycosyl compounds"/>
    <property type="evidence" value="ECO:0007669"/>
    <property type="project" value="InterPro"/>
</dbReference>
<evidence type="ECO:0000313" key="4">
    <source>
        <dbReference type="Proteomes" id="UP000035642"/>
    </source>
</evidence>
<organism evidence="4 5">
    <name type="scientific">Angiostrongylus cantonensis</name>
    <name type="common">Rat lungworm</name>
    <dbReference type="NCBI Taxonomy" id="6313"/>
    <lineage>
        <taxon>Eukaryota</taxon>
        <taxon>Metazoa</taxon>
        <taxon>Ecdysozoa</taxon>
        <taxon>Nematoda</taxon>
        <taxon>Chromadorea</taxon>
        <taxon>Rhabditida</taxon>
        <taxon>Rhabditina</taxon>
        <taxon>Rhabditomorpha</taxon>
        <taxon>Strongyloidea</taxon>
        <taxon>Metastrongylidae</taxon>
        <taxon>Angiostrongylus</taxon>
    </lineage>
</organism>
<dbReference type="PANTHER" id="PTHR23421">
    <property type="entry name" value="BETA-GALACTOSIDASE RELATED"/>
    <property type="match status" value="1"/>
</dbReference>
<dbReference type="Pfam" id="PF01301">
    <property type="entry name" value="Glyco_hydro_35"/>
    <property type="match status" value="1"/>
</dbReference>
<dbReference type="SUPFAM" id="SSF51445">
    <property type="entry name" value="(Trans)glycosidases"/>
    <property type="match status" value="1"/>
</dbReference>
<evidence type="ECO:0000256" key="2">
    <source>
        <dbReference type="SAM" id="Phobius"/>
    </source>
</evidence>
<protein>
    <submittedName>
        <fullName evidence="5">Glyco_hydro_35 domain-containing protein</fullName>
    </submittedName>
</protein>
<keyword evidence="2" id="KW-1133">Transmembrane helix</keyword>
<keyword evidence="2" id="KW-0812">Transmembrane</keyword>
<dbReference type="WBParaSite" id="ACAC_0000279201-mRNA-1">
    <property type="protein sequence ID" value="ACAC_0000279201-mRNA-1"/>
    <property type="gene ID" value="ACAC_0000279201"/>
</dbReference>
<dbReference type="AlphaFoldDB" id="A0A0K0CYP9"/>
<dbReference type="InterPro" id="IPR001944">
    <property type="entry name" value="Glycoside_Hdrlase_35"/>
</dbReference>
<comment type="similarity">
    <text evidence="1">Belongs to the glycosyl hydrolase 35 family.</text>
</comment>
<name>A0A0K0CYP9_ANGCA</name>
<dbReference type="InterPro" id="IPR031330">
    <property type="entry name" value="Gly_Hdrlase_35_cat"/>
</dbReference>
<dbReference type="InterPro" id="IPR017853">
    <property type="entry name" value="GH"/>
</dbReference>
<dbReference type="STRING" id="6313.A0A0K0CYP9"/>
<evidence type="ECO:0000313" key="5">
    <source>
        <dbReference type="WBParaSite" id="ACAC_0000279201-mRNA-1"/>
    </source>
</evidence>
<dbReference type="Proteomes" id="UP000035642">
    <property type="component" value="Unassembled WGS sequence"/>
</dbReference>
<feature type="transmembrane region" description="Helical" evidence="2">
    <location>
        <begin position="6"/>
        <end position="25"/>
    </location>
</feature>
<reference evidence="4" key="1">
    <citation type="submission" date="2012-09" db="EMBL/GenBank/DDBJ databases">
        <authorList>
            <person name="Martin A.A."/>
        </authorList>
    </citation>
    <scope>NUCLEOTIDE SEQUENCE</scope>
</reference>
<evidence type="ECO:0000256" key="1">
    <source>
        <dbReference type="ARBA" id="ARBA00009809"/>
    </source>
</evidence>
<keyword evidence="2" id="KW-0472">Membrane</keyword>
<keyword evidence="4" id="KW-1185">Reference proteome</keyword>
<feature type="domain" description="Glycoside hydrolase 35 catalytic" evidence="3">
    <location>
        <begin position="44"/>
        <end position="98"/>
    </location>
</feature>
<sequence>MSSHFHIIIGVLIVFYLYSFGQTIIKVDRTNVLPSFFIDYQNNQFLLDGQPFRYISGSIHYTRIHQSQWKDRLQRVRALGLNAIQYYIPWNYHEIFEGE</sequence>
<accession>A0A0K0CYP9</accession>
<reference evidence="5" key="2">
    <citation type="submission" date="2017-02" db="UniProtKB">
        <authorList>
            <consortium name="WormBaseParasite"/>
        </authorList>
    </citation>
    <scope>IDENTIFICATION</scope>
</reference>
<evidence type="ECO:0000259" key="3">
    <source>
        <dbReference type="Pfam" id="PF01301"/>
    </source>
</evidence>
<dbReference type="Gene3D" id="3.20.20.80">
    <property type="entry name" value="Glycosidases"/>
    <property type="match status" value="1"/>
</dbReference>
<proteinExistence type="inferred from homology"/>